<dbReference type="SMART" id="SM00322">
    <property type="entry name" value="KH"/>
    <property type="match status" value="1"/>
</dbReference>
<dbReference type="InterPro" id="IPR009210">
    <property type="entry name" value="ASCC1"/>
</dbReference>
<evidence type="ECO:0000313" key="5">
    <source>
        <dbReference type="Proteomes" id="UP001608902"/>
    </source>
</evidence>
<reference evidence="4 5" key="1">
    <citation type="submission" date="2024-08" db="EMBL/GenBank/DDBJ databases">
        <title>Gnathostoma spinigerum genome.</title>
        <authorList>
            <person name="Gonzalez-Bertolin B."/>
            <person name="Monzon S."/>
            <person name="Zaballos A."/>
            <person name="Jimenez P."/>
            <person name="Dekumyoy P."/>
            <person name="Varona S."/>
            <person name="Cuesta I."/>
            <person name="Sumanam S."/>
            <person name="Adisakwattana P."/>
            <person name="Gasser R.B."/>
            <person name="Hernandez-Gonzalez A."/>
            <person name="Young N.D."/>
            <person name="Perteguer M.J."/>
        </authorList>
    </citation>
    <scope>NUCLEOTIDE SEQUENCE [LARGE SCALE GENOMIC DNA]</scope>
    <source>
        <strain evidence="4">AL3</strain>
        <tissue evidence="4">Liver</tissue>
    </source>
</reference>
<dbReference type="Pfam" id="PF10469">
    <property type="entry name" value="AKAP7_NLS"/>
    <property type="match status" value="1"/>
</dbReference>
<comment type="caution">
    <text evidence="4">The sequence shown here is derived from an EMBL/GenBank/DDBJ whole genome shotgun (WGS) entry which is preliminary data.</text>
</comment>
<keyword evidence="1" id="KW-0694">RNA-binding</keyword>
<proteinExistence type="predicted"/>
<dbReference type="SUPFAM" id="SSF54791">
    <property type="entry name" value="Eukaryotic type KH-domain (KH-domain type I)"/>
    <property type="match status" value="1"/>
</dbReference>
<evidence type="ECO:0000256" key="2">
    <source>
        <dbReference type="SAM" id="MobiDB-lite"/>
    </source>
</evidence>
<evidence type="ECO:0000313" key="4">
    <source>
        <dbReference type="EMBL" id="MFH4978063.1"/>
    </source>
</evidence>
<dbReference type="SUPFAM" id="SSF55144">
    <property type="entry name" value="LigT-like"/>
    <property type="match status" value="1"/>
</dbReference>
<dbReference type="InterPro" id="IPR019510">
    <property type="entry name" value="AKAP7-like_phosphoesterase"/>
</dbReference>
<dbReference type="Pfam" id="PF00013">
    <property type="entry name" value="KH_1"/>
    <property type="match status" value="1"/>
</dbReference>
<gene>
    <name evidence="4" type="ORF">AB6A40_004772</name>
</gene>
<dbReference type="PANTHER" id="PTHR13360">
    <property type="entry name" value="ACTIVATING SIGNAL COINTEGRATOR 1 COMPLEX SUBUNIT 1"/>
    <property type="match status" value="1"/>
</dbReference>
<dbReference type="EMBL" id="JBGFUD010002832">
    <property type="protein sequence ID" value="MFH4978063.1"/>
    <property type="molecule type" value="Genomic_DNA"/>
</dbReference>
<feature type="compositionally biased region" description="Basic and acidic residues" evidence="2">
    <location>
        <begin position="78"/>
        <end position="87"/>
    </location>
</feature>
<dbReference type="CDD" id="cd00105">
    <property type="entry name" value="KH-I"/>
    <property type="match status" value="1"/>
</dbReference>
<dbReference type="PROSITE" id="PS50084">
    <property type="entry name" value="KH_TYPE_1"/>
    <property type="match status" value="1"/>
</dbReference>
<organism evidence="4 5">
    <name type="scientific">Gnathostoma spinigerum</name>
    <dbReference type="NCBI Taxonomy" id="75299"/>
    <lineage>
        <taxon>Eukaryota</taxon>
        <taxon>Metazoa</taxon>
        <taxon>Ecdysozoa</taxon>
        <taxon>Nematoda</taxon>
        <taxon>Chromadorea</taxon>
        <taxon>Rhabditida</taxon>
        <taxon>Spirurina</taxon>
        <taxon>Gnathostomatomorpha</taxon>
        <taxon>Gnathostomatoidea</taxon>
        <taxon>Gnathostomatidae</taxon>
        <taxon>Gnathostoma</taxon>
    </lineage>
</organism>
<accession>A0ABD6EDN0</accession>
<protein>
    <recommendedName>
        <fullName evidence="3">K Homology domain-containing protein</fullName>
    </recommendedName>
</protein>
<dbReference type="InterPro" id="IPR009097">
    <property type="entry name" value="Cyclic_Pdiesterase"/>
</dbReference>
<name>A0ABD6EDN0_9BILA</name>
<dbReference type="Gene3D" id="3.30.1370.10">
    <property type="entry name" value="K Homology domain, type 1"/>
    <property type="match status" value="1"/>
</dbReference>
<sequence length="388" mass="44091">MEFPLYIHTYEVDGRVYRRNPYKGFRLEQEIRERGGDTVDLYGDDELYEDGYNEPSDDEANCGVSIERTEDAQNGTRVSEETHHEESTSPPSSVGTNMITFDSKKNKWSTGIMVPGDVLKFLIGVRGATKRKIEEETGCRLIIPERGDENGFISIISIRSKECVERCRDRIELVIMDARERTPHTHFIAIPMTNDDICQRISDFKKSLLDNPRIDKSCKVPAVYQPPERIHLTLVMLTLFDDSEQRLATETLEYVMASDIKNMMNGRELKVHVKGLEIMNDDPSTVRVLYAKAFGEKLDELSNSICKAMTSAGLAPRSPEAVKIHLTLMNARYADSETDKHYLNATTLLNEYNDFDFGSTSVNKIQILSLRGQKDDSGYYDTIATVEL</sequence>
<dbReference type="InterPro" id="IPR004088">
    <property type="entry name" value="KH_dom_type_1"/>
</dbReference>
<dbReference type="Proteomes" id="UP001608902">
    <property type="component" value="Unassembled WGS sequence"/>
</dbReference>
<dbReference type="AlphaFoldDB" id="A0ABD6EDN0"/>
<dbReference type="GO" id="GO:0003723">
    <property type="term" value="F:RNA binding"/>
    <property type="evidence" value="ECO:0007669"/>
    <property type="project" value="UniProtKB-UniRule"/>
</dbReference>
<evidence type="ECO:0000259" key="3">
    <source>
        <dbReference type="SMART" id="SM00322"/>
    </source>
</evidence>
<dbReference type="PANTHER" id="PTHR13360:SF1">
    <property type="entry name" value="ACTIVATING SIGNAL COINTEGRATOR 1 COMPLEX SUBUNIT 1"/>
    <property type="match status" value="1"/>
</dbReference>
<feature type="domain" description="K Homology" evidence="3">
    <location>
        <begin position="106"/>
        <end position="176"/>
    </location>
</feature>
<keyword evidence="5" id="KW-1185">Reference proteome</keyword>
<dbReference type="InterPro" id="IPR004087">
    <property type="entry name" value="KH_dom"/>
</dbReference>
<dbReference type="Gene3D" id="3.90.1140.10">
    <property type="entry name" value="Cyclic phosphodiesterase"/>
    <property type="match status" value="1"/>
</dbReference>
<dbReference type="InterPro" id="IPR036612">
    <property type="entry name" value="KH_dom_type_1_sf"/>
</dbReference>
<feature type="region of interest" description="Disordered" evidence="2">
    <location>
        <begin position="68"/>
        <end position="99"/>
    </location>
</feature>
<evidence type="ECO:0000256" key="1">
    <source>
        <dbReference type="PROSITE-ProRule" id="PRU00117"/>
    </source>
</evidence>